<proteinExistence type="predicted"/>
<reference evidence="2 3" key="1">
    <citation type="submission" date="2024-05" db="EMBL/GenBank/DDBJ databases">
        <title>Genome sequencing and assembly of Indian major carp, Cirrhinus mrigala (Hamilton, 1822).</title>
        <authorList>
            <person name="Mohindra V."/>
            <person name="Chowdhury L.M."/>
            <person name="Lal K."/>
            <person name="Jena J.K."/>
        </authorList>
    </citation>
    <scope>NUCLEOTIDE SEQUENCE [LARGE SCALE GENOMIC DNA]</scope>
    <source>
        <strain evidence="2">CM1030</strain>
        <tissue evidence="2">Blood</tissue>
    </source>
</reference>
<evidence type="ECO:0000313" key="2">
    <source>
        <dbReference type="EMBL" id="KAL0148213.1"/>
    </source>
</evidence>
<dbReference type="AlphaFoldDB" id="A0ABD0MGL4"/>
<comment type="caution">
    <text evidence="2">The sequence shown here is derived from an EMBL/GenBank/DDBJ whole genome shotgun (WGS) entry which is preliminary data.</text>
</comment>
<protein>
    <recommendedName>
        <fullName evidence="4">CCHC-type domain-containing protein</fullName>
    </recommendedName>
</protein>
<evidence type="ECO:0008006" key="4">
    <source>
        <dbReference type="Google" id="ProtNLM"/>
    </source>
</evidence>
<gene>
    <name evidence="2" type="ORF">M9458_056445</name>
</gene>
<evidence type="ECO:0000313" key="3">
    <source>
        <dbReference type="Proteomes" id="UP001529510"/>
    </source>
</evidence>
<evidence type="ECO:0000256" key="1">
    <source>
        <dbReference type="SAM" id="MobiDB-lite"/>
    </source>
</evidence>
<accession>A0ABD0MGL4</accession>
<feature type="region of interest" description="Disordered" evidence="1">
    <location>
        <begin position="250"/>
        <end position="279"/>
    </location>
</feature>
<keyword evidence="3" id="KW-1185">Reference proteome</keyword>
<dbReference type="Proteomes" id="UP001529510">
    <property type="component" value="Unassembled WGS sequence"/>
</dbReference>
<organism evidence="2 3">
    <name type="scientific">Cirrhinus mrigala</name>
    <name type="common">Mrigala</name>
    <dbReference type="NCBI Taxonomy" id="683832"/>
    <lineage>
        <taxon>Eukaryota</taxon>
        <taxon>Metazoa</taxon>
        <taxon>Chordata</taxon>
        <taxon>Craniata</taxon>
        <taxon>Vertebrata</taxon>
        <taxon>Euteleostomi</taxon>
        <taxon>Actinopterygii</taxon>
        <taxon>Neopterygii</taxon>
        <taxon>Teleostei</taxon>
        <taxon>Ostariophysi</taxon>
        <taxon>Cypriniformes</taxon>
        <taxon>Cyprinidae</taxon>
        <taxon>Labeoninae</taxon>
        <taxon>Labeonini</taxon>
        <taxon>Cirrhinus</taxon>
    </lineage>
</organism>
<name>A0ABD0MGL4_CIRMR</name>
<sequence>MTNQDAMSFENLTRRHGVKVESKISVEQCCLAVGEIVGYDKIVSASRMNSATVLFLKSIEKANEVVQSGVVLNGSLVPVLPLSSPSKKVTFKSKFKIDGFDYTVFATSDITIKCFSCNKIGHLVREWPNKTESADASTSSERVVSAVSSAEIVGDTESAGMTAEVTEKEPGLVVADGIESNTTENDAKLCKSDTSQLVDGQFEQSESICVADIEEMYVEGHVVDFETEMGSVFKIPVKRKKKKAVERLLNNENVGSDSDENSSDSNLSQCSKRKPELFV</sequence>
<dbReference type="EMBL" id="JAMKFB020000709">
    <property type="protein sequence ID" value="KAL0148213.1"/>
    <property type="molecule type" value="Genomic_DNA"/>
</dbReference>